<dbReference type="EMBL" id="MU394291">
    <property type="protein sequence ID" value="KAI6090384.1"/>
    <property type="molecule type" value="Genomic_DNA"/>
</dbReference>
<keyword evidence="2" id="KW-1185">Reference proteome</keyword>
<accession>A0ACC0DCH0</accession>
<gene>
    <name evidence="1" type="ORF">F4821DRAFT_275068</name>
</gene>
<sequence>MSMFERIARYNQSTRSRLDIPQLHIKSKRISDGGGEHSLFSRQREFMNQILSPMVGHFGYDGANSLSSSRSPSKLQSSTETLTPSAPEKLNWDREALLKLSDSVRASLRCDKTLGPDADELSDFLDAAWRYEEQRRHPPLDFKTIEYARLDKLLAELLEYAETLKTGGEVITTAPEDTPPSSFRTDVLMNAKSLSRVWRKRFRDQYFMVDQHRREGLVTGGRLTEASFNDPLAYNGSTKTDDPISELEGNLQFEAGDWWLNIACAWHDGIVDSSLEIPTKGRYGTTALPLLTGQEDIVGANTYKYSREGKATDMHIPLISQVGRQIRVLRGYQLKSLLAPDAGVRYDGLFTIKQYGSKLDEKTGVYRLELLLERVAGQKKPLDEVRKVPRPSQLDDWNSFTKLEGDRIKVLHGEATYLWWVIKLHEEKADREEWKRTQLFKASYAQ</sequence>
<proteinExistence type="predicted"/>
<dbReference type="Proteomes" id="UP001497680">
    <property type="component" value="Unassembled WGS sequence"/>
</dbReference>
<evidence type="ECO:0000313" key="2">
    <source>
        <dbReference type="Proteomes" id="UP001497680"/>
    </source>
</evidence>
<protein>
    <submittedName>
        <fullName evidence="1">PUA-like domain-containing protein</fullName>
    </submittedName>
</protein>
<organism evidence="1 2">
    <name type="scientific">Hypoxylon rubiginosum</name>
    <dbReference type="NCBI Taxonomy" id="110542"/>
    <lineage>
        <taxon>Eukaryota</taxon>
        <taxon>Fungi</taxon>
        <taxon>Dikarya</taxon>
        <taxon>Ascomycota</taxon>
        <taxon>Pezizomycotina</taxon>
        <taxon>Sordariomycetes</taxon>
        <taxon>Xylariomycetidae</taxon>
        <taxon>Xylariales</taxon>
        <taxon>Hypoxylaceae</taxon>
        <taxon>Hypoxylon</taxon>
    </lineage>
</organism>
<evidence type="ECO:0000313" key="1">
    <source>
        <dbReference type="EMBL" id="KAI6090384.1"/>
    </source>
</evidence>
<comment type="caution">
    <text evidence="1">The sequence shown here is derived from an EMBL/GenBank/DDBJ whole genome shotgun (WGS) entry which is preliminary data.</text>
</comment>
<reference evidence="1 2" key="1">
    <citation type="journal article" date="2022" name="New Phytol.">
        <title>Ecological generalism drives hyperdiversity of secondary metabolite gene clusters in xylarialean endophytes.</title>
        <authorList>
            <person name="Franco M.E.E."/>
            <person name="Wisecaver J.H."/>
            <person name="Arnold A.E."/>
            <person name="Ju Y.M."/>
            <person name="Slot J.C."/>
            <person name="Ahrendt S."/>
            <person name="Moore L.P."/>
            <person name="Eastman K.E."/>
            <person name="Scott K."/>
            <person name="Konkel Z."/>
            <person name="Mondo S.J."/>
            <person name="Kuo A."/>
            <person name="Hayes R.D."/>
            <person name="Haridas S."/>
            <person name="Andreopoulos B."/>
            <person name="Riley R."/>
            <person name="LaButti K."/>
            <person name="Pangilinan J."/>
            <person name="Lipzen A."/>
            <person name="Amirebrahimi M."/>
            <person name="Yan J."/>
            <person name="Adam C."/>
            <person name="Keymanesh K."/>
            <person name="Ng V."/>
            <person name="Louie K."/>
            <person name="Northen T."/>
            <person name="Drula E."/>
            <person name="Henrissat B."/>
            <person name="Hsieh H.M."/>
            <person name="Youens-Clark K."/>
            <person name="Lutzoni F."/>
            <person name="Miadlikowska J."/>
            <person name="Eastwood D.C."/>
            <person name="Hamelin R.C."/>
            <person name="Grigoriev I.V."/>
            <person name="U'Ren J.M."/>
        </authorList>
    </citation>
    <scope>NUCLEOTIDE SEQUENCE [LARGE SCALE GENOMIC DNA]</scope>
    <source>
        <strain evidence="1 2">ER1909</strain>
    </source>
</reference>
<name>A0ACC0DCH0_9PEZI</name>